<comment type="subcellular location">
    <subcellularLocation>
        <location evidence="6">Cell membrane</location>
        <topology evidence="6">Multi-pass membrane protein</topology>
    </subcellularLocation>
    <subcellularLocation>
        <location evidence="1">Membrane</location>
        <topology evidence="1">Multi-pass membrane protein</topology>
    </subcellularLocation>
</comment>
<proteinExistence type="inferred from homology"/>
<feature type="transmembrane region" description="Helical" evidence="6">
    <location>
        <begin position="12"/>
        <end position="40"/>
    </location>
</feature>
<evidence type="ECO:0000256" key="1">
    <source>
        <dbReference type="ARBA" id="ARBA00004141"/>
    </source>
</evidence>
<protein>
    <submittedName>
        <fullName evidence="8">Putative spermidine/putrescine transport system permease protein</fullName>
    </submittedName>
</protein>
<evidence type="ECO:0000256" key="4">
    <source>
        <dbReference type="ARBA" id="ARBA00022989"/>
    </source>
</evidence>
<dbReference type="Proteomes" id="UP000199708">
    <property type="component" value="Unassembled WGS sequence"/>
</dbReference>
<keyword evidence="2 6" id="KW-0813">Transport</keyword>
<dbReference type="InterPro" id="IPR000515">
    <property type="entry name" value="MetI-like"/>
</dbReference>
<dbReference type="AlphaFoldDB" id="A0A1G7QMZ2"/>
<reference evidence="8 9" key="1">
    <citation type="submission" date="2016-10" db="EMBL/GenBank/DDBJ databases">
        <authorList>
            <person name="de Groot N.N."/>
        </authorList>
    </citation>
    <scope>NUCLEOTIDE SEQUENCE [LARGE SCALE GENOMIC DNA]</scope>
    <source>
        <strain evidence="8 9">ATCC BAA-466</strain>
    </source>
</reference>
<feature type="domain" description="ABC transmembrane type-1" evidence="7">
    <location>
        <begin position="66"/>
        <end position="278"/>
    </location>
</feature>
<feature type="transmembrane region" description="Helical" evidence="6">
    <location>
        <begin position="261"/>
        <end position="284"/>
    </location>
</feature>
<dbReference type="OrthoDB" id="9785836at2"/>
<accession>A0A1G7QMZ2</accession>
<name>A0A1G7QMZ2_9LACT</name>
<keyword evidence="9" id="KW-1185">Reference proteome</keyword>
<dbReference type="RefSeq" id="WP_090289239.1">
    <property type="nucleotide sequence ID" value="NZ_FNCK01000002.1"/>
</dbReference>
<feature type="transmembrane region" description="Helical" evidence="6">
    <location>
        <begin position="72"/>
        <end position="92"/>
    </location>
</feature>
<feature type="transmembrane region" description="Helical" evidence="6">
    <location>
        <begin position="155"/>
        <end position="175"/>
    </location>
</feature>
<dbReference type="STRING" id="120956.SAMN05421791_102152"/>
<dbReference type="PANTHER" id="PTHR43759">
    <property type="entry name" value="TREHALOSE TRANSPORT SYSTEM PERMEASE PROTEIN SUGA"/>
    <property type="match status" value="1"/>
</dbReference>
<evidence type="ECO:0000259" key="7">
    <source>
        <dbReference type="PROSITE" id="PS50928"/>
    </source>
</evidence>
<feature type="transmembrane region" description="Helical" evidence="6">
    <location>
        <begin position="104"/>
        <end position="124"/>
    </location>
</feature>
<evidence type="ECO:0000313" key="9">
    <source>
        <dbReference type="Proteomes" id="UP000199708"/>
    </source>
</evidence>
<feature type="transmembrane region" description="Helical" evidence="6">
    <location>
        <begin position="207"/>
        <end position="227"/>
    </location>
</feature>
<comment type="similarity">
    <text evidence="6">Belongs to the binding-protein-dependent transport system permease family.</text>
</comment>
<evidence type="ECO:0000256" key="3">
    <source>
        <dbReference type="ARBA" id="ARBA00022692"/>
    </source>
</evidence>
<keyword evidence="5 6" id="KW-0472">Membrane</keyword>
<dbReference type="CDD" id="cd06261">
    <property type="entry name" value="TM_PBP2"/>
    <property type="match status" value="1"/>
</dbReference>
<dbReference type="GO" id="GO:0055085">
    <property type="term" value="P:transmembrane transport"/>
    <property type="evidence" value="ECO:0007669"/>
    <property type="project" value="InterPro"/>
</dbReference>
<dbReference type="SUPFAM" id="SSF161098">
    <property type="entry name" value="MetI-like"/>
    <property type="match status" value="1"/>
</dbReference>
<sequence>MNGVKKRKGFAWLLFMPQLIITLFLIFGVLIGMVQSFGIIPSLGLNDFTFAYYQELLANNQFKHSVIFSLKIALFSATLSTFFGIAWAYFWLIQSELRKWQRMLVRIPIIVPHLVVALFILQLFGRTGIFARLFYAIGLKNAQIWFESILFQSNAWGIILSFMWKEIPFVLFYCFPMIESINGKLGEAAQTLGATPLQGFVKIVIPLARNTILAAFFIIFMFAFGSYELPALLGPTLPKALPVASYEAYIHPDLKQRPMAMAYNGITLLICIIAAITIYLLVVFPRIKNRLFNGKGVAKDAV</sequence>
<gene>
    <name evidence="8" type="ORF">SAMN05421791_102152</name>
</gene>
<dbReference type="EMBL" id="FNCK01000002">
    <property type="protein sequence ID" value="SDF99911.1"/>
    <property type="molecule type" value="Genomic_DNA"/>
</dbReference>
<keyword evidence="4 6" id="KW-1133">Transmembrane helix</keyword>
<evidence type="ECO:0000256" key="5">
    <source>
        <dbReference type="ARBA" id="ARBA00023136"/>
    </source>
</evidence>
<dbReference type="Pfam" id="PF00528">
    <property type="entry name" value="BPD_transp_1"/>
    <property type="match status" value="1"/>
</dbReference>
<dbReference type="PROSITE" id="PS50928">
    <property type="entry name" value="ABC_TM1"/>
    <property type="match status" value="1"/>
</dbReference>
<organism evidence="8 9">
    <name type="scientific">Facklamia miroungae</name>
    <dbReference type="NCBI Taxonomy" id="120956"/>
    <lineage>
        <taxon>Bacteria</taxon>
        <taxon>Bacillati</taxon>
        <taxon>Bacillota</taxon>
        <taxon>Bacilli</taxon>
        <taxon>Lactobacillales</taxon>
        <taxon>Aerococcaceae</taxon>
        <taxon>Facklamia</taxon>
    </lineage>
</organism>
<dbReference type="PANTHER" id="PTHR43759:SF1">
    <property type="entry name" value="GLUCOSE IMPORT SYSTEM PERMEASE PROTEIN GLCT"/>
    <property type="match status" value="1"/>
</dbReference>
<dbReference type="InterPro" id="IPR035906">
    <property type="entry name" value="MetI-like_sf"/>
</dbReference>
<dbReference type="GO" id="GO:0005886">
    <property type="term" value="C:plasma membrane"/>
    <property type="evidence" value="ECO:0007669"/>
    <property type="project" value="UniProtKB-SubCell"/>
</dbReference>
<dbReference type="InterPro" id="IPR052730">
    <property type="entry name" value="Sugar_ABC_transporter"/>
</dbReference>
<evidence type="ECO:0000256" key="6">
    <source>
        <dbReference type="RuleBase" id="RU363032"/>
    </source>
</evidence>
<keyword evidence="3 6" id="KW-0812">Transmembrane</keyword>
<evidence type="ECO:0000313" key="8">
    <source>
        <dbReference type="EMBL" id="SDF99911.1"/>
    </source>
</evidence>
<evidence type="ECO:0000256" key="2">
    <source>
        <dbReference type="ARBA" id="ARBA00022448"/>
    </source>
</evidence>
<dbReference type="Gene3D" id="1.10.3720.10">
    <property type="entry name" value="MetI-like"/>
    <property type="match status" value="1"/>
</dbReference>